<dbReference type="Proteomes" id="UP000005237">
    <property type="component" value="Unassembled WGS sequence"/>
</dbReference>
<dbReference type="AlphaFoldDB" id="A0A8R1DRL0"/>
<keyword evidence="1" id="KW-0732">Signal</keyword>
<evidence type="ECO:0008006" key="4">
    <source>
        <dbReference type="Google" id="ProtNLM"/>
    </source>
</evidence>
<evidence type="ECO:0000313" key="3">
    <source>
        <dbReference type="Proteomes" id="UP000005237"/>
    </source>
</evidence>
<evidence type="ECO:0000256" key="1">
    <source>
        <dbReference type="SAM" id="SignalP"/>
    </source>
</evidence>
<accession>A0A8R1DRL0</accession>
<keyword evidence="3" id="KW-1185">Reference proteome</keyword>
<evidence type="ECO:0000313" key="2">
    <source>
        <dbReference type="EnsemblMetazoa" id="CJA09532.1"/>
    </source>
</evidence>
<dbReference type="Gene3D" id="1.10.100.10">
    <property type="entry name" value="Insulin-like"/>
    <property type="match status" value="1"/>
</dbReference>
<proteinExistence type="predicted"/>
<name>A0A8R1DRL0_CAEJA</name>
<sequence>MRVFLLLFFLVASTWSFCEKFLTDEEYKGPRRCRADYALDIDRICGEVRYFHDGADRDLLSSCCCSVGCSDQIIQKNICPMQNV</sequence>
<reference evidence="2" key="2">
    <citation type="submission" date="2022-06" db="UniProtKB">
        <authorList>
            <consortium name="EnsemblMetazoa"/>
        </authorList>
    </citation>
    <scope>IDENTIFICATION</scope>
    <source>
        <strain evidence="2">DF5081</strain>
    </source>
</reference>
<protein>
    <recommendedName>
        <fullName evidence="4">Insulin-like domain-containing protein</fullName>
    </recommendedName>
</protein>
<feature type="signal peptide" evidence="1">
    <location>
        <begin position="1"/>
        <end position="16"/>
    </location>
</feature>
<reference evidence="3" key="1">
    <citation type="submission" date="2010-08" db="EMBL/GenBank/DDBJ databases">
        <authorList>
            <consortium name="Caenorhabditis japonica Sequencing Consortium"/>
            <person name="Wilson R.K."/>
        </authorList>
    </citation>
    <scope>NUCLEOTIDE SEQUENCE [LARGE SCALE GENOMIC DNA]</scope>
    <source>
        <strain evidence="3">DF5081</strain>
    </source>
</reference>
<dbReference type="EnsemblMetazoa" id="CJA09532.1">
    <property type="protein sequence ID" value="CJA09532.1"/>
    <property type="gene ID" value="WBGene00128736"/>
</dbReference>
<organism evidence="2 3">
    <name type="scientific">Caenorhabditis japonica</name>
    <dbReference type="NCBI Taxonomy" id="281687"/>
    <lineage>
        <taxon>Eukaryota</taxon>
        <taxon>Metazoa</taxon>
        <taxon>Ecdysozoa</taxon>
        <taxon>Nematoda</taxon>
        <taxon>Chromadorea</taxon>
        <taxon>Rhabditida</taxon>
        <taxon>Rhabditina</taxon>
        <taxon>Rhabditomorpha</taxon>
        <taxon>Rhabditoidea</taxon>
        <taxon>Rhabditidae</taxon>
        <taxon>Peloderinae</taxon>
        <taxon>Caenorhabditis</taxon>
    </lineage>
</organism>
<feature type="chain" id="PRO_5035922611" description="Insulin-like domain-containing protein" evidence="1">
    <location>
        <begin position="17"/>
        <end position="84"/>
    </location>
</feature>